<dbReference type="PANTHER" id="PTHR42953">
    <property type="entry name" value="HIGH-AFFINITY ZINC UPTAKE SYSTEM PROTEIN ZNUA-RELATED"/>
    <property type="match status" value="1"/>
</dbReference>
<evidence type="ECO:0000256" key="4">
    <source>
        <dbReference type="ARBA" id="ARBA00022729"/>
    </source>
</evidence>
<dbReference type="GO" id="GO:0030001">
    <property type="term" value="P:metal ion transport"/>
    <property type="evidence" value="ECO:0007669"/>
    <property type="project" value="InterPro"/>
</dbReference>
<keyword evidence="5" id="KW-0812">Transmembrane</keyword>
<evidence type="ECO:0000256" key="5">
    <source>
        <dbReference type="SAM" id="Phobius"/>
    </source>
</evidence>
<feature type="transmembrane region" description="Helical" evidence="5">
    <location>
        <begin position="7"/>
        <end position="28"/>
    </location>
</feature>
<accession>A0A1L6RDR1</accession>
<dbReference type="OrthoDB" id="9810636at2"/>
<evidence type="ECO:0000256" key="2">
    <source>
        <dbReference type="ARBA" id="ARBA00022448"/>
    </source>
</evidence>
<dbReference type="STRING" id="1631871.FOL01_1816"/>
<gene>
    <name evidence="6" type="ORF">FOL01_1816</name>
</gene>
<dbReference type="KEGG" id="wjo:FOL01_1816"/>
<protein>
    <submittedName>
        <fullName evidence="6">Zinc ABC transporter, periplasmic-binding protein ZnuA</fullName>
    </submittedName>
</protein>
<keyword evidence="4" id="KW-0732">Signal</keyword>
<dbReference type="PANTHER" id="PTHR42953:SF1">
    <property type="entry name" value="METAL-BINDING PROTEIN HI_0362-RELATED"/>
    <property type="match status" value="1"/>
</dbReference>
<dbReference type="GO" id="GO:0046872">
    <property type="term" value="F:metal ion binding"/>
    <property type="evidence" value="ECO:0007669"/>
    <property type="project" value="UniProtKB-KW"/>
</dbReference>
<evidence type="ECO:0000313" key="6">
    <source>
        <dbReference type="EMBL" id="APS42675.1"/>
    </source>
</evidence>
<dbReference type="Gene3D" id="3.40.50.1980">
    <property type="entry name" value="Nitrogenase molybdenum iron protein domain"/>
    <property type="match status" value="2"/>
</dbReference>
<keyword evidence="5" id="KW-1133">Transmembrane helix</keyword>
<sequence length="305" mass="34175">MSNKQTKFIWVPAILVVILLGMIFYSAWQRQETKVSTSKNKITVVASLDSYGEMAEAVLGKQGTVTSIINKQNMDPHEYEPTANVAKQYQKADVIVSNGGGFDNWSLNFAKQNKAAKTINLAHLYNYKDGTSGGNEHFWYKTDLTTRLTNQLAVKYSQLMPAKKTYFEKNAKNYQKKAEKLVDLQNQVKTRLDGKKLLATEPVFDNTLLALGADMQDQQFARAVEEGDDPTPSDVREWQELIKQGQIAAVIDNPQATGKLAKQGVDYAKAHDVPIVQARETKPAQTSYIAWQLKQLNALNEALQE</sequence>
<reference evidence="6 7" key="1">
    <citation type="submission" date="2016-02" db="EMBL/GenBank/DDBJ databases">
        <title>Complete Genome Sequence of Weissella jogaejeotgali FOL01.</title>
        <authorList>
            <person name="Lee J.-H."/>
            <person name="Ku H.-J."/>
        </authorList>
    </citation>
    <scope>NUCLEOTIDE SEQUENCE [LARGE SCALE GENOMIC DNA]</scope>
    <source>
        <strain evidence="6 7">FOL01</strain>
    </source>
</reference>
<evidence type="ECO:0000313" key="7">
    <source>
        <dbReference type="Proteomes" id="UP000185473"/>
    </source>
</evidence>
<dbReference type="Pfam" id="PF01297">
    <property type="entry name" value="ZnuA"/>
    <property type="match status" value="1"/>
</dbReference>
<proteinExistence type="predicted"/>
<keyword evidence="7" id="KW-1185">Reference proteome</keyword>
<evidence type="ECO:0000256" key="1">
    <source>
        <dbReference type="ARBA" id="ARBA00004196"/>
    </source>
</evidence>
<keyword evidence="3" id="KW-0479">Metal-binding</keyword>
<dbReference type="Proteomes" id="UP000185473">
    <property type="component" value="Chromosome"/>
</dbReference>
<organism evidence="6 7">
    <name type="scientific">Weissella jogaejeotgali</name>
    <dbReference type="NCBI Taxonomy" id="1631871"/>
    <lineage>
        <taxon>Bacteria</taxon>
        <taxon>Bacillati</taxon>
        <taxon>Bacillota</taxon>
        <taxon>Bacilli</taxon>
        <taxon>Lactobacillales</taxon>
        <taxon>Lactobacillaceae</taxon>
        <taxon>Weissella</taxon>
    </lineage>
</organism>
<dbReference type="InterPro" id="IPR006127">
    <property type="entry name" value="ZnuA-like"/>
</dbReference>
<keyword evidence="2" id="KW-0813">Transport</keyword>
<keyword evidence="5" id="KW-0472">Membrane</keyword>
<comment type="subcellular location">
    <subcellularLocation>
        <location evidence="1">Cell envelope</location>
    </subcellularLocation>
</comment>
<dbReference type="GO" id="GO:0030313">
    <property type="term" value="C:cell envelope"/>
    <property type="evidence" value="ECO:0007669"/>
    <property type="project" value="UniProtKB-SubCell"/>
</dbReference>
<dbReference type="AlphaFoldDB" id="A0A1L6RDR1"/>
<dbReference type="EMBL" id="CP014332">
    <property type="protein sequence ID" value="APS42675.1"/>
    <property type="molecule type" value="Genomic_DNA"/>
</dbReference>
<name>A0A1L6RDR1_9LACO</name>
<dbReference type="SUPFAM" id="SSF53807">
    <property type="entry name" value="Helical backbone' metal receptor"/>
    <property type="match status" value="1"/>
</dbReference>
<evidence type="ECO:0000256" key="3">
    <source>
        <dbReference type="ARBA" id="ARBA00022723"/>
    </source>
</evidence>
<dbReference type="RefSeq" id="WP_075270408.1">
    <property type="nucleotide sequence ID" value="NZ_CP014332.1"/>
</dbReference>
<dbReference type="InterPro" id="IPR050492">
    <property type="entry name" value="Bact_metal-bind_prot9"/>
</dbReference>